<comment type="cofactor">
    <cofactor evidence="14">
        <name>thiamine diphosphate</name>
        <dbReference type="ChEBI" id="CHEBI:58937"/>
    </cofactor>
    <text evidence="14">Binds 1 thiamine pyrophosphate per subunit.</text>
</comment>
<evidence type="ECO:0000256" key="7">
    <source>
        <dbReference type="ARBA" id="ARBA00022679"/>
    </source>
</evidence>
<evidence type="ECO:0000256" key="8">
    <source>
        <dbReference type="ARBA" id="ARBA00022723"/>
    </source>
</evidence>
<dbReference type="InterPro" id="IPR039368">
    <property type="entry name" value="AHAS_TPP"/>
</dbReference>
<keyword evidence="9" id="KW-0274">FAD</keyword>
<dbReference type="NCBIfam" id="TIGR00118">
    <property type="entry name" value="acolac_lg"/>
    <property type="match status" value="1"/>
</dbReference>
<dbReference type="Proteomes" id="UP000232122">
    <property type="component" value="Unassembled WGS sequence"/>
</dbReference>
<evidence type="ECO:0000256" key="1">
    <source>
        <dbReference type="ARBA" id="ARBA00004974"/>
    </source>
</evidence>
<evidence type="ECO:0000313" key="20">
    <source>
        <dbReference type="Proteomes" id="UP000232122"/>
    </source>
</evidence>
<evidence type="ECO:0000256" key="4">
    <source>
        <dbReference type="ARBA" id="ARBA00013145"/>
    </source>
</evidence>
<dbReference type="GO" id="GO:0003984">
    <property type="term" value="F:acetolactate synthase activity"/>
    <property type="evidence" value="ECO:0007669"/>
    <property type="project" value="UniProtKB-EC"/>
</dbReference>
<dbReference type="InterPro" id="IPR029061">
    <property type="entry name" value="THDP-binding"/>
</dbReference>
<dbReference type="Gene3D" id="3.40.50.1220">
    <property type="entry name" value="TPP-binding domain"/>
    <property type="match status" value="1"/>
</dbReference>
<dbReference type="InterPro" id="IPR045229">
    <property type="entry name" value="TPP_enz"/>
</dbReference>
<evidence type="ECO:0000256" key="6">
    <source>
        <dbReference type="ARBA" id="ARBA00022630"/>
    </source>
</evidence>
<evidence type="ECO:0000256" key="11">
    <source>
        <dbReference type="ARBA" id="ARBA00023052"/>
    </source>
</evidence>
<dbReference type="InterPro" id="IPR012846">
    <property type="entry name" value="Acetolactate_synth_lsu"/>
</dbReference>
<keyword evidence="8 14" id="KW-0479">Metal-binding</keyword>
<comment type="cofactor">
    <cofactor evidence="14">
        <name>Mg(2+)</name>
        <dbReference type="ChEBI" id="CHEBI:18420"/>
    </cofactor>
    <text evidence="14">Binds 1 Mg(2+) ion per subunit.</text>
</comment>
<protein>
    <recommendedName>
        <fullName evidence="4 14">Acetolactate synthase</fullName>
        <ecNumber evidence="4 14">2.2.1.6</ecNumber>
    </recommendedName>
</protein>
<dbReference type="InterPro" id="IPR012000">
    <property type="entry name" value="Thiamin_PyroP_enz_cen_dom"/>
</dbReference>
<dbReference type="PROSITE" id="PS00187">
    <property type="entry name" value="TPP_ENZYMES"/>
    <property type="match status" value="1"/>
</dbReference>
<reference evidence="19" key="1">
    <citation type="submission" date="2017-07" db="EMBL/GenBank/DDBJ databases">
        <title>Leptospira spp. isolated from tropical soils.</title>
        <authorList>
            <person name="Thibeaux R."/>
            <person name="Iraola G."/>
            <person name="Ferres I."/>
            <person name="Bierque E."/>
            <person name="Girault D."/>
            <person name="Soupe-Gilbert M.-E."/>
            <person name="Picardeau M."/>
            <person name="Goarant C."/>
        </authorList>
    </citation>
    <scope>NUCLEOTIDE SEQUENCE [LARGE SCALE GENOMIC DNA]</scope>
    <source>
        <strain evidence="19">ATI7-C-A5</strain>
    </source>
</reference>
<organism evidence="19">
    <name type="scientific">Leptospira ellisii</name>
    <dbReference type="NCBI Taxonomy" id="2023197"/>
    <lineage>
        <taxon>Bacteria</taxon>
        <taxon>Pseudomonadati</taxon>
        <taxon>Spirochaetota</taxon>
        <taxon>Spirochaetia</taxon>
        <taxon>Leptospirales</taxon>
        <taxon>Leptospiraceae</taxon>
        <taxon>Leptospira</taxon>
    </lineage>
</organism>
<dbReference type="GO" id="GO:0050660">
    <property type="term" value="F:flavin adenine dinucleotide binding"/>
    <property type="evidence" value="ECO:0007669"/>
    <property type="project" value="InterPro"/>
</dbReference>
<dbReference type="GO" id="GO:0009099">
    <property type="term" value="P:L-valine biosynthetic process"/>
    <property type="evidence" value="ECO:0007669"/>
    <property type="project" value="UniProtKB-UniPathway"/>
</dbReference>
<evidence type="ECO:0000259" key="17">
    <source>
        <dbReference type="Pfam" id="PF02776"/>
    </source>
</evidence>
<dbReference type="Pfam" id="PF02776">
    <property type="entry name" value="TPP_enzyme_N"/>
    <property type="match status" value="1"/>
</dbReference>
<keyword evidence="12 14" id="KW-0100">Branched-chain amino acid biosynthesis</keyword>
<dbReference type="FunFam" id="3.40.50.970:FF:000016">
    <property type="entry name" value="Acetolactate synthase"/>
    <property type="match status" value="1"/>
</dbReference>
<dbReference type="FunFam" id="3.40.50.970:FF:000007">
    <property type="entry name" value="Acetolactate synthase"/>
    <property type="match status" value="1"/>
</dbReference>
<gene>
    <name evidence="19" type="primary">ilvB</name>
    <name evidence="18" type="ORF">CH379_010420</name>
    <name evidence="19" type="ORF">CH379_02380</name>
</gene>
<keyword evidence="7 14" id="KW-0808">Transferase</keyword>
<dbReference type="Pfam" id="PF00205">
    <property type="entry name" value="TPP_enzyme_M"/>
    <property type="match status" value="1"/>
</dbReference>
<dbReference type="AlphaFoldDB" id="A0A2N0BD55"/>
<dbReference type="InterPro" id="IPR000399">
    <property type="entry name" value="TPP-bd_CS"/>
</dbReference>
<keyword evidence="10 14" id="KW-0460">Magnesium</keyword>
<evidence type="ECO:0000256" key="2">
    <source>
        <dbReference type="ARBA" id="ARBA00005025"/>
    </source>
</evidence>
<dbReference type="GO" id="GO:0000287">
    <property type="term" value="F:magnesium ion binding"/>
    <property type="evidence" value="ECO:0007669"/>
    <property type="project" value="UniProtKB-UniRule"/>
</dbReference>
<evidence type="ECO:0000259" key="16">
    <source>
        <dbReference type="Pfam" id="PF02775"/>
    </source>
</evidence>
<dbReference type="PANTHER" id="PTHR18968:SF170">
    <property type="entry name" value="ACETOLACTATE SYNTHASE ISOZYME 1 LARGE SUBUNIT"/>
    <property type="match status" value="1"/>
</dbReference>
<evidence type="ECO:0000256" key="12">
    <source>
        <dbReference type="ARBA" id="ARBA00023304"/>
    </source>
</evidence>
<dbReference type="PANTHER" id="PTHR18968">
    <property type="entry name" value="THIAMINE PYROPHOSPHATE ENZYMES"/>
    <property type="match status" value="1"/>
</dbReference>
<dbReference type="CDD" id="cd07035">
    <property type="entry name" value="TPP_PYR_POX_like"/>
    <property type="match status" value="1"/>
</dbReference>
<name>A0A2N0BD55_9LEPT</name>
<proteinExistence type="inferred from homology"/>
<reference evidence="18" key="3">
    <citation type="submission" date="2023-10" db="EMBL/GenBank/DDBJ databases">
        <authorList>
            <person name="Picardeau M."/>
            <person name="Thibeaux R."/>
        </authorList>
    </citation>
    <scope>NUCLEOTIDE SEQUENCE</scope>
    <source>
        <strain evidence="18">ATI7-C-A5</strain>
    </source>
</reference>
<keyword evidence="11 14" id="KW-0786">Thiamine pyrophosphate</keyword>
<dbReference type="CDD" id="cd02015">
    <property type="entry name" value="TPP_AHAS"/>
    <property type="match status" value="1"/>
</dbReference>
<dbReference type="UniPathway" id="UPA00049">
    <property type="reaction ID" value="UER00059"/>
</dbReference>
<dbReference type="GO" id="GO:0030976">
    <property type="term" value="F:thiamine pyrophosphate binding"/>
    <property type="evidence" value="ECO:0007669"/>
    <property type="project" value="UniProtKB-UniRule"/>
</dbReference>
<evidence type="ECO:0000256" key="5">
    <source>
        <dbReference type="ARBA" id="ARBA00022605"/>
    </source>
</evidence>
<keyword evidence="5 14" id="KW-0028">Amino-acid biosynthesis</keyword>
<comment type="pathway">
    <text evidence="1 14">Amino-acid biosynthesis; L-isoleucine biosynthesis; L-isoleucine from 2-oxobutanoate: step 1/4.</text>
</comment>
<feature type="domain" description="Thiamine pyrophosphate enzyme central" evidence="15">
    <location>
        <begin position="200"/>
        <end position="330"/>
    </location>
</feature>
<dbReference type="EC" id="2.2.1.6" evidence="4 14"/>
<dbReference type="FunFam" id="3.40.50.1220:FF:000008">
    <property type="entry name" value="Acetolactate synthase"/>
    <property type="match status" value="1"/>
</dbReference>
<comment type="pathway">
    <text evidence="2 14">Amino-acid biosynthesis; L-valine biosynthesis; L-valine from pyruvate: step 1/4.</text>
</comment>
<accession>A0A2N0BD55</accession>
<keyword evidence="6" id="KW-0285">Flavoprotein</keyword>
<evidence type="ECO:0000259" key="15">
    <source>
        <dbReference type="Pfam" id="PF00205"/>
    </source>
</evidence>
<dbReference type="InterPro" id="IPR011766">
    <property type="entry name" value="TPP_enzyme_TPP-bd"/>
</dbReference>
<dbReference type="RefSeq" id="WP_100764562.1">
    <property type="nucleotide sequence ID" value="NZ_NPEF02000011.1"/>
</dbReference>
<sequence length="562" mass="61254">MNLSGAELIVRFLEYAGVEIIAGIPGGASLPIYDALHGSKIRHVLARHEQGAGFIAGGMARASGKTSVCIASSGPGVTNLITAIADAKMDSIPLLAITGQIPTSLIGTDAFQEIDTFGLSIPVTKRSYLVKRTEDLVKILPQAWNTTSEGRPGPVWIDVPKDVAAGRIDWDESKESEYWNIRKSEFSDSVPKDWISRFETLISESNRPVFYIGGGLNRPRAAEAFRVLQKRTGFPTVSTLMGLGILSDENPSFLGMLGMHGSRATNLVLEEADLLIALGVRFDDRATGKLSEFCPNAKVIHVDVDDTEIGKLKTPDLSIRHDVCNLIKQLLDGPFREPIPILQREEWSDRVRILKDSYGLPIPGEKEDLHPFSILKRISEIAGDRTVLTTDVGQHQMWVAQYYPFRKQGSFLTSGGLGTMGFGLPAAIGAALALPEKRIVCVSGDGSIMMNIQELDTLRELDLNVTILLMNNGHLGLVRQQQELFFGSRFSASRFTLSADFAKIASSFGIPSFTLDDKTTVTETLSEVLSVKGPSFAVLNVPPELNVLPMVPAGKANREMIH</sequence>
<evidence type="ECO:0000313" key="18">
    <source>
        <dbReference type="EMBL" id="MDV6236036.1"/>
    </source>
</evidence>
<dbReference type="SUPFAM" id="SSF52518">
    <property type="entry name" value="Thiamin diphosphate-binding fold (THDP-binding)"/>
    <property type="match status" value="2"/>
</dbReference>
<feature type="domain" description="Thiamine pyrophosphate enzyme N-terminal TPP-binding" evidence="17">
    <location>
        <begin position="4"/>
        <end position="117"/>
    </location>
</feature>
<evidence type="ECO:0000256" key="3">
    <source>
        <dbReference type="ARBA" id="ARBA00007812"/>
    </source>
</evidence>
<keyword evidence="20" id="KW-1185">Reference proteome</keyword>
<dbReference type="GO" id="GO:0005948">
    <property type="term" value="C:acetolactate synthase complex"/>
    <property type="evidence" value="ECO:0007669"/>
    <property type="project" value="TreeGrafter"/>
</dbReference>
<dbReference type="InterPro" id="IPR012001">
    <property type="entry name" value="Thiamin_PyroP_enz_TPP-bd_dom"/>
</dbReference>
<comment type="caution">
    <text evidence="19">The sequence shown here is derived from an EMBL/GenBank/DDBJ whole genome shotgun (WGS) entry which is preliminary data.</text>
</comment>
<evidence type="ECO:0000256" key="13">
    <source>
        <dbReference type="ARBA" id="ARBA00048670"/>
    </source>
</evidence>
<dbReference type="Gene3D" id="3.40.50.970">
    <property type="match status" value="2"/>
</dbReference>
<feature type="domain" description="Thiamine pyrophosphate enzyme TPP-binding" evidence="16">
    <location>
        <begin position="391"/>
        <end position="536"/>
    </location>
</feature>
<evidence type="ECO:0000256" key="10">
    <source>
        <dbReference type="ARBA" id="ARBA00022842"/>
    </source>
</evidence>
<evidence type="ECO:0000313" key="19">
    <source>
        <dbReference type="EMBL" id="PJZ94492.1"/>
    </source>
</evidence>
<dbReference type="Pfam" id="PF02775">
    <property type="entry name" value="TPP_enzyme_C"/>
    <property type="match status" value="1"/>
</dbReference>
<comment type="catalytic activity">
    <reaction evidence="13 14">
        <text>2 pyruvate + H(+) = (2S)-2-acetolactate + CO2</text>
        <dbReference type="Rhea" id="RHEA:25249"/>
        <dbReference type="ChEBI" id="CHEBI:15361"/>
        <dbReference type="ChEBI" id="CHEBI:15378"/>
        <dbReference type="ChEBI" id="CHEBI:16526"/>
        <dbReference type="ChEBI" id="CHEBI:58476"/>
        <dbReference type="EC" id="2.2.1.6"/>
    </reaction>
</comment>
<dbReference type="OrthoDB" id="4494979at2"/>
<dbReference type="UniPathway" id="UPA00047">
    <property type="reaction ID" value="UER00055"/>
</dbReference>
<dbReference type="EMBL" id="NPEF02000011">
    <property type="protein sequence ID" value="MDV6236036.1"/>
    <property type="molecule type" value="Genomic_DNA"/>
</dbReference>
<comment type="similarity">
    <text evidence="3 14">Belongs to the TPP enzyme family.</text>
</comment>
<dbReference type="GO" id="GO:0009097">
    <property type="term" value="P:isoleucine biosynthetic process"/>
    <property type="evidence" value="ECO:0007669"/>
    <property type="project" value="UniProtKB-UniPathway"/>
</dbReference>
<evidence type="ECO:0000256" key="9">
    <source>
        <dbReference type="ARBA" id="ARBA00022827"/>
    </source>
</evidence>
<dbReference type="InterPro" id="IPR029035">
    <property type="entry name" value="DHS-like_NAD/FAD-binding_dom"/>
</dbReference>
<dbReference type="EMBL" id="NPEF01000013">
    <property type="protein sequence ID" value="PJZ94492.1"/>
    <property type="molecule type" value="Genomic_DNA"/>
</dbReference>
<reference evidence="18 20" key="2">
    <citation type="journal article" date="2018" name="Microb. Genom.">
        <title>Deciphering the unexplored Leptospira diversity from soils uncovers genomic evolution to virulence.</title>
        <authorList>
            <person name="Thibeaux R."/>
            <person name="Iraola G."/>
            <person name="Ferres I."/>
            <person name="Bierque E."/>
            <person name="Girault D."/>
            <person name="Soupe-Gilbert M.E."/>
            <person name="Picardeau M."/>
            <person name="Goarant C."/>
        </authorList>
    </citation>
    <scope>NUCLEOTIDE SEQUENCE [LARGE SCALE GENOMIC DNA]</scope>
    <source>
        <strain evidence="18 20">ATI7-C-A5</strain>
    </source>
</reference>
<dbReference type="SUPFAM" id="SSF52467">
    <property type="entry name" value="DHS-like NAD/FAD-binding domain"/>
    <property type="match status" value="1"/>
</dbReference>
<evidence type="ECO:0000256" key="14">
    <source>
        <dbReference type="RuleBase" id="RU003591"/>
    </source>
</evidence>